<dbReference type="InterPro" id="IPR015422">
    <property type="entry name" value="PyrdxlP-dep_Trfase_small"/>
</dbReference>
<proteinExistence type="inferred from homology"/>
<dbReference type="Pfam" id="PF00155">
    <property type="entry name" value="Aminotran_1_2"/>
    <property type="match status" value="1"/>
</dbReference>
<gene>
    <name evidence="7" type="ORF">GRF59_25445</name>
</gene>
<dbReference type="InterPro" id="IPR004839">
    <property type="entry name" value="Aminotransferase_I/II_large"/>
</dbReference>
<dbReference type="Gene3D" id="3.40.640.10">
    <property type="entry name" value="Type I PLP-dependent aspartate aminotransferase-like (Major domain)"/>
    <property type="match status" value="1"/>
</dbReference>
<evidence type="ECO:0000256" key="3">
    <source>
        <dbReference type="ARBA" id="ARBA00022898"/>
    </source>
</evidence>
<evidence type="ECO:0000313" key="8">
    <source>
        <dbReference type="Proteomes" id="UP000460318"/>
    </source>
</evidence>
<dbReference type="GO" id="GO:0047804">
    <property type="term" value="F:cysteine-S-conjugate beta-lyase activity"/>
    <property type="evidence" value="ECO:0007669"/>
    <property type="project" value="UniProtKB-EC"/>
</dbReference>
<keyword evidence="4 7" id="KW-0456">Lyase</keyword>
<keyword evidence="8" id="KW-1185">Reference proteome</keyword>
<dbReference type="InterPro" id="IPR015421">
    <property type="entry name" value="PyrdxlP-dep_Trfase_major"/>
</dbReference>
<dbReference type="GO" id="GO:0030170">
    <property type="term" value="F:pyridoxal phosphate binding"/>
    <property type="evidence" value="ECO:0007669"/>
    <property type="project" value="InterPro"/>
</dbReference>
<dbReference type="PANTHER" id="PTHR43525">
    <property type="entry name" value="PROTEIN MALY"/>
    <property type="match status" value="1"/>
</dbReference>
<reference evidence="7 8" key="1">
    <citation type="submission" date="2019-12" db="EMBL/GenBank/DDBJ databases">
        <title>Paenibacillus sp. nov., an endophytic bacterium isolated from the stem of Dendrobium.</title>
        <authorList>
            <person name="Zhao R."/>
        </authorList>
    </citation>
    <scope>NUCLEOTIDE SEQUENCE [LARGE SCALE GENOMIC DNA]</scope>
    <source>
        <strain evidence="7 8">HJL G12</strain>
    </source>
</reference>
<keyword evidence="3" id="KW-0663">Pyridoxal phosphate</keyword>
<dbReference type="CDD" id="cd00609">
    <property type="entry name" value="AAT_like"/>
    <property type="match status" value="1"/>
</dbReference>
<comment type="cofactor">
    <cofactor evidence="1">
        <name>pyridoxal 5'-phosphate</name>
        <dbReference type="ChEBI" id="CHEBI:597326"/>
    </cofactor>
</comment>
<dbReference type="InterPro" id="IPR051798">
    <property type="entry name" value="Class-II_PLP-Dep_Aminotrans"/>
</dbReference>
<comment type="caution">
    <text evidence="7">The sequence shown here is derived from an EMBL/GenBank/DDBJ whole genome shotgun (WGS) entry which is preliminary data.</text>
</comment>
<organism evidence="7 8">
    <name type="scientific">Paenibacillus dendrobii</name>
    <dbReference type="NCBI Taxonomy" id="2691084"/>
    <lineage>
        <taxon>Bacteria</taxon>
        <taxon>Bacillati</taxon>
        <taxon>Bacillota</taxon>
        <taxon>Bacilli</taxon>
        <taxon>Bacillales</taxon>
        <taxon>Paenibacillaceae</taxon>
        <taxon>Paenibacillus</taxon>
    </lineage>
</organism>
<feature type="domain" description="Aminotransferase class I/classII large" evidence="6">
    <location>
        <begin position="36"/>
        <end position="382"/>
    </location>
</feature>
<dbReference type="NCBIfam" id="TIGR04350">
    <property type="entry name" value="C_S_lyase_PatB"/>
    <property type="match status" value="1"/>
</dbReference>
<dbReference type="EMBL" id="WUBI01000005">
    <property type="protein sequence ID" value="MWV46961.1"/>
    <property type="molecule type" value="Genomic_DNA"/>
</dbReference>
<comment type="similarity">
    <text evidence="5">Belongs to the class-II pyridoxal-phosphate-dependent aminotransferase family. MalY/PatB cystathionine beta-lyase subfamily.</text>
</comment>
<protein>
    <recommendedName>
        <fullName evidence="2">cysteine-S-conjugate beta-lyase</fullName>
        <ecNumber evidence="2">4.4.1.13</ecNumber>
    </recommendedName>
</protein>
<dbReference type="RefSeq" id="WP_160500545.1">
    <property type="nucleotide sequence ID" value="NZ_WUBI01000005.1"/>
</dbReference>
<evidence type="ECO:0000256" key="5">
    <source>
        <dbReference type="ARBA" id="ARBA00037974"/>
    </source>
</evidence>
<dbReference type="InterPro" id="IPR027619">
    <property type="entry name" value="C-S_lyase_PatB-like"/>
</dbReference>
<dbReference type="InterPro" id="IPR015424">
    <property type="entry name" value="PyrdxlP-dep_Trfase"/>
</dbReference>
<dbReference type="PANTHER" id="PTHR43525:SF1">
    <property type="entry name" value="PROTEIN MALY"/>
    <property type="match status" value="1"/>
</dbReference>
<dbReference type="Gene3D" id="3.90.1150.10">
    <property type="entry name" value="Aspartate Aminotransferase, domain 1"/>
    <property type="match status" value="1"/>
</dbReference>
<evidence type="ECO:0000259" key="6">
    <source>
        <dbReference type="Pfam" id="PF00155"/>
    </source>
</evidence>
<dbReference type="SUPFAM" id="SSF53383">
    <property type="entry name" value="PLP-dependent transferases"/>
    <property type="match status" value="1"/>
</dbReference>
<evidence type="ECO:0000256" key="4">
    <source>
        <dbReference type="ARBA" id="ARBA00023239"/>
    </source>
</evidence>
<sequence length="396" mass="44465">MNFDKQITRNLTGCDKWDGMQHIFGTTDALPMWVADMDFESPPSVIEAMQKRVEHGVFGYTMQTDEYKNSIVNWMKQRHGWEVEPEWLVFCPGVVPALSFAVQAFTHPGDKVVIQPPVYPPFHSVVKDHGRELVLNPLKFENGQYSMDLEALEHILDNQQIKMLILCSPHNPVGRVWTRGELEALVDLCARHDVLIVSDEIHADLVYDKSTHIPLANISDEAKNRSIICTSPSKTFNIAGLNTSNIIIPDPQIRKTFQKALQLYHVGSISAIGSTAAEAAYTDGGEWLDDVLAYLQQNIEYVIEYVEKHIPEIKVGNPEATYLLWMDFRCLGMTPAETADFLLTKAKLALNNGSAFGQGGAGFMRMNVACPKSTVVEAMKRLDNAMTAWRLEQKNV</sequence>
<dbReference type="AlphaFoldDB" id="A0A7X3INY8"/>
<evidence type="ECO:0000313" key="7">
    <source>
        <dbReference type="EMBL" id="MWV46961.1"/>
    </source>
</evidence>
<evidence type="ECO:0000256" key="2">
    <source>
        <dbReference type="ARBA" id="ARBA00012224"/>
    </source>
</evidence>
<evidence type="ECO:0000256" key="1">
    <source>
        <dbReference type="ARBA" id="ARBA00001933"/>
    </source>
</evidence>
<name>A0A7X3INY8_9BACL</name>
<dbReference type="EC" id="4.4.1.13" evidence="2"/>
<dbReference type="Proteomes" id="UP000460318">
    <property type="component" value="Unassembled WGS sequence"/>
</dbReference>
<accession>A0A7X3INY8</accession>